<evidence type="ECO:0000313" key="1">
    <source>
        <dbReference type="EnsemblProtists" id="EOD21463"/>
    </source>
</evidence>
<dbReference type="PANTHER" id="PTHR45890:SF1">
    <property type="entry name" value="AARF DOMAIN CONTAINING KINASE 2"/>
    <property type="match status" value="1"/>
</dbReference>
<dbReference type="InterPro" id="IPR052402">
    <property type="entry name" value="ADCK_kinase"/>
</dbReference>
<dbReference type="EnsemblProtists" id="EOD21463">
    <property type="protein sequence ID" value="EOD21463"/>
    <property type="gene ID" value="EMIHUDRAFT_241143"/>
</dbReference>
<dbReference type="eggNOG" id="KOG1236">
    <property type="taxonomic scope" value="Eukaryota"/>
</dbReference>
<name>A0A0D3JD78_EMIH1</name>
<sequence length="98" mass="10911">MLFWLYYLVKAARLHRPVVELTERDRRNFLSLFKAIGQGDGVGEVLLEVTSLVRTHHVQPDPVFTTLVCAIVVLEGLGRQLDPTLDLFSVGLPLLVGA</sequence>
<dbReference type="HOGENOM" id="CLU_2337960_0_0_1"/>
<dbReference type="AlphaFoldDB" id="A0A0D3JD78"/>
<reference evidence="1" key="2">
    <citation type="submission" date="2024-10" db="UniProtKB">
        <authorList>
            <consortium name="EnsemblProtists"/>
        </authorList>
    </citation>
    <scope>IDENTIFICATION</scope>
</reference>
<proteinExistence type="predicted"/>
<protein>
    <submittedName>
        <fullName evidence="1">Uncharacterized protein</fullName>
    </submittedName>
</protein>
<dbReference type="PANTHER" id="PTHR45890">
    <property type="entry name" value="AARF DOMAIN CONTAINING KINASE 2 (PREDICTED)"/>
    <property type="match status" value="1"/>
</dbReference>
<accession>A0A0D3JD78</accession>
<keyword evidence="2" id="KW-1185">Reference proteome</keyword>
<dbReference type="GeneID" id="17267017"/>
<reference evidence="2" key="1">
    <citation type="journal article" date="2013" name="Nature">
        <title>Pan genome of the phytoplankton Emiliania underpins its global distribution.</title>
        <authorList>
            <person name="Read B.A."/>
            <person name="Kegel J."/>
            <person name="Klute M.J."/>
            <person name="Kuo A."/>
            <person name="Lefebvre S.C."/>
            <person name="Maumus F."/>
            <person name="Mayer C."/>
            <person name="Miller J."/>
            <person name="Monier A."/>
            <person name="Salamov A."/>
            <person name="Young J."/>
            <person name="Aguilar M."/>
            <person name="Claverie J.M."/>
            <person name="Frickenhaus S."/>
            <person name="Gonzalez K."/>
            <person name="Herman E.K."/>
            <person name="Lin Y.C."/>
            <person name="Napier J."/>
            <person name="Ogata H."/>
            <person name="Sarno A.F."/>
            <person name="Shmutz J."/>
            <person name="Schroeder D."/>
            <person name="de Vargas C."/>
            <person name="Verret F."/>
            <person name="von Dassow P."/>
            <person name="Valentin K."/>
            <person name="Van de Peer Y."/>
            <person name="Wheeler G."/>
            <person name="Dacks J.B."/>
            <person name="Delwiche C.F."/>
            <person name="Dyhrman S.T."/>
            <person name="Glockner G."/>
            <person name="John U."/>
            <person name="Richards T."/>
            <person name="Worden A.Z."/>
            <person name="Zhang X."/>
            <person name="Grigoriev I.V."/>
            <person name="Allen A.E."/>
            <person name="Bidle K."/>
            <person name="Borodovsky M."/>
            <person name="Bowler C."/>
            <person name="Brownlee C."/>
            <person name="Cock J.M."/>
            <person name="Elias M."/>
            <person name="Gladyshev V.N."/>
            <person name="Groth M."/>
            <person name="Guda C."/>
            <person name="Hadaegh A."/>
            <person name="Iglesias-Rodriguez M.D."/>
            <person name="Jenkins J."/>
            <person name="Jones B.M."/>
            <person name="Lawson T."/>
            <person name="Leese F."/>
            <person name="Lindquist E."/>
            <person name="Lobanov A."/>
            <person name="Lomsadze A."/>
            <person name="Malik S.B."/>
            <person name="Marsh M.E."/>
            <person name="Mackinder L."/>
            <person name="Mock T."/>
            <person name="Mueller-Roeber B."/>
            <person name="Pagarete A."/>
            <person name="Parker M."/>
            <person name="Probert I."/>
            <person name="Quesneville H."/>
            <person name="Raines C."/>
            <person name="Rensing S.A."/>
            <person name="Riano-Pachon D.M."/>
            <person name="Richier S."/>
            <person name="Rokitta S."/>
            <person name="Shiraiwa Y."/>
            <person name="Soanes D.M."/>
            <person name="van der Giezen M."/>
            <person name="Wahlund T.M."/>
            <person name="Williams B."/>
            <person name="Wilson W."/>
            <person name="Wolfe G."/>
            <person name="Wurch L.L."/>
        </authorList>
    </citation>
    <scope>NUCLEOTIDE SEQUENCE</scope>
</reference>
<evidence type="ECO:0000313" key="2">
    <source>
        <dbReference type="Proteomes" id="UP000013827"/>
    </source>
</evidence>
<dbReference type="KEGG" id="ehx:EMIHUDRAFT_241143"/>
<dbReference type="RefSeq" id="XP_005773892.1">
    <property type="nucleotide sequence ID" value="XM_005773835.1"/>
</dbReference>
<dbReference type="Proteomes" id="UP000013827">
    <property type="component" value="Unassembled WGS sequence"/>
</dbReference>
<dbReference type="PaxDb" id="2903-EOD21463"/>
<organism evidence="1 2">
    <name type="scientific">Emiliania huxleyi (strain CCMP1516)</name>
    <dbReference type="NCBI Taxonomy" id="280463"/>
    <lineage>
        <taxon>Eukaryota</taxon>
        <taxon>Haptista</taxon>
        <taxon>Haptophyta</taxon>
        <taxon>Prymnesiophyceae</taxon>
        <taxon>Isochrysidales</taxon>
        <taxon>Noelaerhabdaceae</taxon>
        <taxon>Emiliania</taxon>
    </lineage>
</organism>